<organism evidence="2 3">
    <name type="scientific">Neobacillus niacini</name>
    <dbReference type="NCBI Taxonomy" id="86668"/>
    <lineage>
        <taxon>Bacteria</taxon>
        <taxon>Bacillati</taxon>
        <taxon>Bacillota</taxon>
        <taxon>Bacilli</taxon>
        <taxon>Bacillales</taxon>
        <taxon>Bacillaceae</taxon>
        <taxon>Neobacillus</taxon>
    </lineage>
</organism>
<dbReference type="Pfam" id="PF00903">
    <property type="entry name" value="Glyoxalase"/>
    <property type="match status" value="2"/>
</dbReference>
<dbReference type="EMBL" id="JACCBX010000009">
    <property type="protein sequence ID" value="NYE07431.1"/>
    <property type="molecule type" value="Genomic_DNA"/>
</dbReference>
<feature type="domain" description="VOC" evidence="1">
    <location>
        <begin position="8"/>
        <end position="119"/>
    </location>
</feature>
<dbReference type="InterPro" id="IPR037523">
    <property type="entry name" value="VOC_core"/>
</dbReference>
<evidence type="ECO:0000313" key="3">
    <source>
        <dbReference type="Proteomes" id="UP000548423"/>
    </source>
</evidence>
<name>A0A852TGU5_9BACI</name>
<sequence>MSTVSVFRLVYIDFYSKNAVSMVDYYTNTMGYRISEEVDGITYLSNALDHHNIVITPSDKTGIRRYGYQLDGNLSLEEVQEKLHVQGINSTIKDDAKPGISRLIELQDPAGNTIELFTKMQQTTVGFGSSGIVPHKLGHVAFYANNFNETIQFYKDALGFAFTDKIGEGFANFLTCNNDHHVLNIIASDETRLHHIAFQLKDASHQYASSDLLSKQGYPILWGPSRHTAGHNIATYHHDPEKNVVELYTDMDQYIPELGIFEPRPWHEELPMKPKVWEALSAWGTEFEMDLAKI</sequence>
<dbReference type="SUPFAM" id="SSF54593">
    <property type="entry name" value="Glyoxalase/Bleomycin resistance protein/Dihydroxybiphenyl dioxygenase"/>
    <property type="match status" value="1"/>
</dbReference>
<dbReference type="PANTHER" id="PTHR21366">
    <property type="entry name" value="GLYOXALASE FAMILY PROTEIN"/>
    <property type="match status" value="1"/>
</dbReference>
<dbReference type="Proteomes" id="UP000548423">
    <property type="component" value="Unassembled WGS sequence"/>
</dbReference>
<dbReference type="PROSITE" id="PS51819">
    <property type="entry name" value="VOC"/>
    <property type="match status" value="2"/>
</dbReference>
<comment type="caution">
    <text evidence="2">The sequence shown here is derived from an EMBL/GenBank/DDBJ whole genome shotgun (WGS) entry which is preliminary data.</text>
</comment>
<dbReference type="PANTHER" id="PTHR21366:SF14">
    <property type="entry name" value="GLYOXALASE DOMAIN-CONTAINING PROTEIN 5"/>
    <property type="match status" value="1"/>
</dbReference>
<protein>
    <submittedName>
        <fullName evidence="2">Catechol-2,3-dioxygenase</fullName>
    </submittedName>
</protein>
<accession>A0A852TGU5</accession>
<evidence type="ECO:0000259" key="1">
    <source>
        <dbReference type="PROSITE" id="PS51819"/>
    </source>
</evidence>
<dbReference type="GO" id="GO:0051213">
    <property type="term" value="F:dioxygenase activity"/>
    <property type="evidence" value="ECO:0007669"/>
    <property type="project" value="UniProtKB-KW"/>
</dbReference>
<reference evidence="3" key="2">
    <citation type="submission" date="2020-08" db="EMBL/GenBank/DDBJ databases">
        <title>The Agave Microbiome: Exploring the role of microbial communities in plant adaptations to desert environments.</title>
        <authorList>
            <person name="Partida-Martinez L.P."/>
        </authorList>
    </citation>
    <scope>NUCLEOTIDE SEQUENCE [LARGE SCALE GENOMIC DNA]</scope>
    <source>
        <strain evidence="3">AT2.8</strain>
    </source>
</reference>
<evidence type="ECO:0000313" key="2">
    <source>
        <dbReference type="EMBL" id="NYE07431.1"/>
    </source>
</evidence>
<proteinExistence type="predicted"/>
<feature type="domain" description="VOC" evidence="1">
    <location>
        <begin position="136"/>
        <end position="250"/>
    </location>
</feature>
<dbReference type="Gene3D" id="3.10.180.10">
    <property type="entry name" value="2,3-Dihydroxybiphenyl 1,2-Dioxygenase, domain 1"/>
    <property type="match status" value="2"/>
</dbReference>
<reference evidence="3" key="1">
    <citation type="submission" date="2020-07" db="EMBL/GenBank/DDBJ databases">
        <authorList>
            <person name="Partida-Martinez L."/>
            <person name="Huntemann M."/>
            <person name="Clum A."/>
            <person name="Wang J."/>
            <person name="Palaniappan K."/>
            <person name="Ritter S."/>
            <person name="Chen I.-M."/>
            <person name="Stamatis D."/>
            <person name="Reddy T."/>
            <person name="O'Malley R."/>
            <person name="Daum C."/>
            <person name="Shapiro N."/>
            <person name="Ivanova N."/>
            <person name="Kyrpides N."/>
            <person name="Woyke T."/>
        </authorList>
    </citation>
    <scope>NUCLEOTIDE SEQUENCE [LARGE SCALE GENOMIC DNA]</scope>
    <source>
        <strain evidence="3">AT2.8</strain>
    </source>
</reference>
<gene>
    <name evidence="2" type="ORF">F4694_004242</name>
</gene>
<dbReference type="AlphaFoldDB" id="A0A852TGU5"/>
<dbReference type="InterPro" id="IPR004360">
    <property type="entry name" value="Glyas_Fos-R_dOase_dom"/>
</dbReference>
<dbReference type="InterPro" id="IPR029068">
    <property type="entry name" value="Glyas_Bleomycin-R_OHBP_Dase"/>
</dbReference>
<dbReference type="InterPro" id="IPR050383">
    <property type="entry name" value="GlyoxalaseI/FosfomycinResist"/>
</dbReference>